<gene>
    <name evidence="2" type="ORF">GV64_19780</name>
</gene>
<reference evidence="2 3" key="1">
    <citation type="submission" date="2014-06" db="EMBL/GenBank/DDBJ databases">
        <title>Whole Genome Sequences of Three Symbiotic Endozoicomonas Bacteria.</title>
        <authorList>
            <person name="Neave M.J."/>
            <person name="Apprill A."/>
            <person name="Voolstra C.R."/>
        </authorList>
    </citation>
    <scope>NUCLEOTIDE SEQUENCE [LARGE SCALE GENOMIC DNA]</scope>
    <source>
        <strain evidence="2 3">DSM 22380</strain>
    </source>
</reference>
<dbReference type="eggNOG" id="COG3089">
    <property type="taxonomic scope" value="Bacteria"/>
</dbReference>
<evidence type="ECO:0000256" key="1">
    <source>
        <dbReference type="ARBA" id="ARBA00006450"/>
    </source>
</evidence>
<dbReference type="AlphaFoldDB" id="A0A081KEU2"/>
<sequence length="78" mass="9054">MIIPYEMLEQETLESLIEEFVSREGTDNGYDEALSKRVEQVLSRLKSGEMVIVFDQESQTPNILHKDVAKQILREQEV</sequence>
<evidence type="ECO:0000313" key="2">
    <source>
        <dbReference type="EMBL" id="KEI72668.1"/>
    </source>
</evidence>
<dbReference type="STRING" id="305900.GV64_19780"/>
<evidence type="ECO:0000313" key="3">
    <source>
        <dbReference type="Proteomes" id="UP000027997"/>
    </source>
</evidence>
<proteinExistence type="inferred from homology"/>
<dbReference type="Pfam" id="PF06794">
    <property type="entry name" value="UPF0270"/>
    <property type="match status" value="1"/>
</dbReference>
<comment type="caution">
    <text evidence="2">The sequence shown here is derived from an EMBL/GenBank/DDBJ whole genome shotgun (WGS) entry which is preliminary data.</text>
</comment>
<dbReference type="InterPro" id="IPR036685">
    <property type="entry name" value="YehU-like_sf"/>
</dbReference>
<keyword evidence="3" id="KW-1185">Reference proteome</keyword>
<dbReference type="Gene3D" id="1.10.10.610">
    <property type="entry name" value="YehU-like"/>
    <property type="match status" value="1"/>
</dbReference>
<protein>
    <submittedName>
        <fullName evidence="2">Uncharacterized protein</fullName>
    </submittedName>
</protein>
<name>A0A081KEU2_9GAMM</name>
<comment type="similarity">
    <text evidence="1">Belongs to the UPF0270 family.</text>
</comment>
<dbReference type="RefSeq" id="WP_020581326.1">
    <property type="nucleotide sequence ID" value="NZ_JOJP01000001.1"/>
</dbReference>
<accession>A0A081KEU2</accession>
<dbReference type="Proteomes" id="UP000027997">
    <property type="component" value="Unassembled WGS sequence"/>
</dbReference>
<dbReference type="EMBL" id="JOJP01000001">
    <property type="protein sequence ID" value="KEI72668.1"/>
    <property type="molecule type" value="Genomic_DNA"/>
</dbReference>
<dbReference type="SUPFAM" id="SSF118001">
    <property type="entry name" value="YehU-like"/>
    <property type="match status" value="1"/>
</dbReference>
<organism evidence="2 3">
    <name type="scientific">Endozoicomonas elysicola</name>
    <dbReference type="NCBI Taxonomy" id="305900"/>
    <lineage>
        <taxon>Bacteria</taxon>
        <taxon>Pseudomonadati</taxon>
        <taxon>Pseudomonadota</taxon>
        <taxon>Gammaproteobacteria</taxon>
        <taxon>Oceanospirillales</taxon>
        <taxon>Endozoicomonadaceae</taxon>
        <taxon>Endozoicomonas</taxon>
    </lineage>
</organism>
<dbReference type="InterPro" id="IPR010648">
    <property type="entry name" value="UPF0270"/>
</dbReference>